<reference evidence="1" key="1">
    <citation type="submission" date="2021-01" db="EMBL/GenBank/DDBJ databases">
        <authorList>
            <person name="Corre E."/>
            <person name="Pelletier E."/>
            <person name="Niang G."/>
            <person name="Scheremetjew M."/>
            <person name="Finn R."/>
            <person name="Kale V."/>
            <person name="Holt S."/>
            <person name="Cochrane G."/>
            <person name="Meng A."/>
            <person name="Brown T."/>
            <person name="Cohen L."/>
        </authorList>
    </citation>
    <scope>NUCLEOTIDE SEQUENCE</scope>
    <source>
        <strain evidence="1">CCCM811</strain>
    </source>
</reference>
<proteinExistence type="predicted"/>
<evidence type="ECO:0000313" key="1">
    <source>
        <dbReference type="EMBL" id="CAE0666166.1"/>
    </source>
</evidence>
<gene>
    <name evidence="1" type="ORF">LGLO00237_LOCUS17773</name>
</gene>
<accession>A0A7S3YYM8</accession>
<name>A0A7S3YYM8_9EUKA</name>
<dbReference type="AlphaFoldDB" id="A0A7S3YYM8"/>
<organism evidence="1">
    <name type="scientific">Lotharella globosa</name>
    <dbReference type="NCBI Taxonomy" id="91324"/>
    <lineage>
        <taxon>Eukaryota</taxon>
        <taxon>Sar</taxon>
        <taxon>Rhizaria</taxon>
        <taxon>Cercozoa</taxon>
        <taxon>Chlorarachniophyceae</taxon>
        <taxon>Lotharella</taxon>
    </lineage>
</organism>
<sequence>MCANDTKHRYGGMCENPEVFSSNLVLSRVKIEVDTRRFGDYGKCNICVNSTIPMTKPPEPCVDGTYHCVCGDFNHPRPCGIRVGREDINSTFGENTPTSNYSSEWWWTWNLVTRTGGQWYSTPEQGEGLTWRLVETMKKIDAKCHDKKFDGMVYLMEKDCFDACPQPRNRTDFCSINCTFNALLGEEAGHARSSSGLSGDEIVDLWVEAFEECPSIE</sequence>
<dbReference type="EMBL" id="HBIV01024779">
    <property type="protein sequence ID" value="CAE0666166.1"/>
    <property type="molecule type" value="Transcribed_RNA"/>
</dbReference>
<protein>
    <submittedName>
        <fullName evidence="1">Uncharacterized protein</fullName>
    </submittedName>
</protein>